<protein>
    <submittedName>
        <fullName evidence="6">5'-3' exonuclease PLD3-like</fullName>
    </submittedName>
</protein>
<evidence type="ECO:0000256" key="2">
    <source>
        <dbReference type="SAM" id="MobiDB-lite"/>
    </source>
</evidence>
<dbReference type="CDD" id="cd09106">
    <property type="entry name" value="PLDc_vPLD3_4_5_like_1"/>
    <property type="match status" value="1"/>
</dbReference>
<dbReference type="OMA" id="WTHFIPN"/>
<feature type="region of interest" description="Disordered" evidence="2">
    <location>
        <begin position="1"/>
        <end position="50"/>
    </location>
</feature>
<dbReference type="Pfam" id="PF13918">
    <property type="entry name" value="PLDc_3"/>
    <property type="match status" value="1"/>
</dbReference>
<sequence length="517" mass="58737">MRLVRTMARHRHHQNTQQPLHRGRNSTKKPVVMEEDKRVTETTPLNNSDDYHIGTRTKTVPFYRNPATCLVTLGLLAGAVMFVSAVALFWRRNTAPDQPICHDPCKLTLVESIPLNLTYAEGSPAHPSIFGAWMQLVQKAQHSIDIASFYWTLQENDLPHDESASEGQEFYNELLRVGKGGKVKIRIAQDIQEGKVQNDTAFLARVGAAEVRSLNFSRFYPWGGVLHTKMIAVDGRHFYVGSANLDWRSLTQVKELGAVVEDCPCLAQDVGKLFSVYWDLGEPGADLPPAWPPAYQTYYNLQTPVQVAFNGTGTNTFLSSSPPEFCPKGRTSDIDAIVSVIRSAQKFVYVAVMDYAPTTLYRRDHNIYWPVIDDELRRAAFDRGVEVRLMASKWNHTSPESYRYLWSLQDLNFTGRYLHINVSVKLFEVPDYPGVEQQFPFTRVNHNKYMVTDQVAYIGTSNWSADYFINTGGVGLVINQTSGQFGKSNVQEQLRAVFERDWDSPYAHTLYDYSQQR</sequence>
<feature type="transmembrane region" description="Helical" evidence="3">
    <location>
        <begin position="67"/>
        <end position="90"/>
    </location>
</feature>
<name>A0A9J7M899_BRAFL</name>
<comment type="similarity">
    <text evidence="1">Belongs to the phospholipase D family.</text>
</comment>
<dbReference type="SMART" id="SM00155">
    <property type="entry name" value="PLDc"/>
    <property type="match status" value="2"/>
</dbReference>
<evidence type="ECO:0000256" key="1">
    <source>
        <dbReference type="ARBA" id="ARBA00008664"/>
    </source>
</evidence>
<dbReference type="GO" id="GO:0003824">
    <property type="term" value="F:catalytic activity"/>
    <property type="evidence" value="ECO:0007669"/>
    <property type="project" value="InterPro"/>
</dbReference>
<organism evidence="5 6">
    <name type="scientific">Branchiostoma floridae</name>
    <name type="common">Florida lancelet</name>
    <name type="synonym">Amphioxus</name>
    <dbReference type="NCBI Taxonomy" id="7739"/>
    <lineage>
        <taxon>Eukaryota</taxon>
        <taxon>Metazoa</taxon>
        <taxon>Chordata</taxon>
        <taxon>Cephalochordata</taxon>
        <taxon>Leptocardii</taxon>
        <taxon>Amphioxiformes</taxon>
        <taxon>Branchiostomatidae</taxon>
        <taxon>Branchiostoma</taxon>
    </lineage>
</organism>
<evidence type="ECO:0000256" key="3">
    <source>
        <dbReference type="SAM" id="Phobius"/>
    </source>
</evidence>
<accession>A0A9J7M899</accession>
<proteinExistence type="inferred from homology"/>
<dbReference type="OrthoDB" id="1923775at2759"/>
<dbReference type="Gene3D" id="3.30.870.10">
    <property type="entry name" value="Endonuclease Chain A"/>
    <property type="match status" value="2"/>
</dbReference>
<dbReference type="Proteomes" id="UP000001554">
    <property type="component" value="Chromosome 1"/>
</dbReference>
<feature type="domain" description="PLD phosphodiesterase" evidence="4">
    <location>
        <begin position="222"/>
        <end position="249"/>
    </location>
</feature>
<evidence type="ECO:0000313" key="5">
    <source>
        <dbReference type="Proteomes" id="UP000001554"/>
    </source>
</evidence>
<evidence type="ECO:0000313" key="6">
    <source>
        <dbReference type="RefSeq" id="XP_035696372.1"/>
    </source>
</evidence>
<dbReference type="PROSITE" id="PS50035">
    <property type="entry name" value="PLD"/>
    <property type="match status" value="2"/>
</dbReference>
<keyword evidence="3" id="KW-0812">Transmembrane</keyword>
<dbReference type="InterPro" id="IPR032803">
    <property type="entry name" value="PLDc_3"/>
</dbReference>
<keyword evidence="3" id="KW-1133">Transmembrane helix</keyword>
<reference evidence="6" key="2">
    <citation type="submission" date="2025-08" db="UniProtKB">
        <authorList>
            <consortium name="RefSeq"/>
        </authorList>
    </citation>
    <scope>IDENTIFICATION</scope>
    <source>
        <strain evidence="6">S238N-H82</strain>
        <tissue evidence="6">Testes</tissue>
    </source>
</reference>
<dbReference type="PANTHER" id="PTHR10185">
    <property type="entry name" value="PHOSPHOLIPASE D - RELATED"/>
    <property type="match status" value="1"/>
</dbReference>
<dbReference type="CDD" id="cd09107">
    <property type="entry name" value="PLDc_vPLD3_4_5_like_2"/>
    <property type="match status" value="1"/>
</dbReference>
<feature type="compositionally biased region" description="Basic and acidic residues" evidence="2">
    <location>
        <begin position="31"/>
        <end position="40"/>
    </location>
</feature>
<gene>
    <name evidence="6" type="primary">LOC118429852</name>
</gene>
<keyword evidence="3" id="KW-0472">Membrane</keyword>
<evidence type="ECO:0000259" key="4">
    <source>
        <dbReference type="PROSITE" id="PS50035"/>
    </source>
</evidence>
<dbReference type="PANTHER" id="PTHR10185:SF17">
    <property type="entry name" value="GM01519P-RELATED"/>
    <property type="match status" value="1"/>
</dbReference>
<feature type="domain" description="PLD phosphodiesterase" evidence="4">
    <location>
        <begin position="441"/>
        <end position="467"/>
    </location>
</feature>
<dbReference type="SUPFAM" id="SSF56024">
    <property type="entry name" value="Phospholipase D/nuclease"/>
    <property type="match status" value="2"/>
</dbReference>
<dbReference type="KEGG" id="bfo:118429852"/>
<dbReference type="InterPro" id="IPR001736">
    <property type="entry name" value="PLipase_D/transphosphatidylase"/>
</dbReference>
<dbReference type="InterPro" id="IPR050874">
    <property type="entry name" value="Diverse_PLD-related"/>
</dbReference>
<dbReference type="GO" id="GO:0012505">
    <property type="term" value="C:endomembrane system"/>
    <property type="evidence" value="ECO:0000318"/>
    <property type="project" value="GO_Central"/>
</dbReference>
<keyword evidence="5" id="KW-1185">Reference proteome</keyword>
<dbReference type="GeneID" id="118429852"/>
<reference evidence="5" key="1">
    <citation type="journal article" date="2020" name="Nat. Ecol. Evol.">
        <title>Deeply conserved synteny resolves early events in vertebrate evolution.</title>
        <authorList>
            <person name="Simakov O."/>
            <person name="Marletaz F."/>
            <person name="Yue J.X."/>
            <person name="O'Connell B."/>
            <person name="Jenkins J."/>
            <person name="Brandt A."/>
            <person name="Calef R."/>
            <person name="Tung C.H."/>
            <person name="Huang T.K."/>
            <person name="Schmutz J."/>
            <person name="Satoh N."/>
            <person name="Yu J.K."/>
            <person name="Putnam N.H."/>
            <person name="Green R.E."/>
            <person name="Rokhsar D.S."/>
        </authorList>
    </citation>
    <scope>NUCLEOTIDE SEQUENCE [LARGE SCALE GENOMIC DNA]</scope>
    <source>
        <strain evidence="5">S238N-H82</strain>
    </source>
</reference>
<dbReference type="RefSeq" id="XP_035696372.1">
    <property type="nucleotide sequence ID" value="XM_035840479.1"/>
</dbReference>
<dbReference type="AlphaFoldDB" id="A0A9J7M899"/>